<dbReference type="InterPro" id="IPR036191">
    <property type="entry name" value="RRF_sf"/>
</dbReference>
<keyword evidence="6" id="KW-0175">Coiled coil</keyword>
<comment type="caution">
    <text evidence="8">The sequence shown here is derived from an EMBL/GenBank/DDBJ whole genome shotgun (WGS) entry which is preliminary data.</text>
</comment>
<gene>
    <name evidence="5" type="primary">frr</name>
    <name evidence="8" type="ORF">ENS82_04815</name>
</gene>
<evidence type="ECO:0000256" key="5">
    <source>
        <dbReference type="HAMAP-Rule" id="MF_00040"/>
    </source>
</evidence>
<comment type="subcellular location">
    <subcellularLocation>
        <location evidence="1 5">Cytoplasm</location>
    </subcellularLocation>
</comment>
<evidence type="ECO:0000256" key="3">
    <source>
        <dbReference type="ARBA" id="ARBA00022490"/>
    </source>
</evidence>
<evidence type="ECO:0000256" key="2">
    <source>
        <dbReference type="ARBA" id="ARBA00005912"/>
    </source>
</evidence>
<evidence type="ECO:0000259" key="7">
    <source>
        <dbReference type="Pfam" id="PF01765"/>
    </source>
</evidence>
<protein>
    <recommendedName>
        <fullName evidence="5">Ribosome-recycling factor</fullName>
        <shortName evidence="5">RRF</shortName>
    </recommendedName>
    <alternativeName>
        <fullName evidence="5">Ribosome-releasing factor</fullName>
    </alternativeName>
</protein>
<dbReference type="Gene3D" id="1.10.132.20">
    <property type="entry name" value="Ribosome-recycling factor"/>
    <property type="match status" value="1"/>
</dbReference>
<feature type="coiled-coil region" evidence="6">
    <location>
        <begin position="126"/>
        <end position="167"/>
    </location>
</feature>
<sequence>MMLKDLYNETRQHMQKSLEALEHHLTTMRTGRANPAILNNIKVEYYGSAMPLNQVGTVSSPDPRTLVVQSWDPNMLKEIEKAIRDSDLGLNPTNKGDALYINIPPLTEERRRDLVKSVKHYAEEARIAVRNIRREALDKAKKLEKEKHLSEDDIKRAEVEIQKITDEFIHKIDEALHKKEQEILKG</sequence>
<feature type="domain" description="Ribosome recycling factor" evidence="7">
    <location>
        <begin position="21"/>
        <end position="184"/>
    </location>
</feature>
<evidence type="ECO:0000256" key="4">
    <source>
        <dbReference type="ARBA" id="ARBA00022917"/>
    </source>
</evidence>
<dbReference type="NCBIfam" id="TIGR00496">
    <property type="entry name" value="frr"/>
    <property type="match status" value="1"/>
</dbReference>
<keyword evidence="4 5" id="KW-0648">Protein biosynthesis</keyword>
<evidence type="ECO:0000256" key="1">
    <source>
        <dbReference type="ARBA" id="ARBA00004496"/>
    </source>
</evidence>
<dbReference type="GO" id="GO:0043023">
    <property type="term" value="F:ribosomal large subunit binding"/>
    <property type="evidence" value="ECO:0007669"/>
    <property type="project" value="TreeGrafter"/>
</dbReference>
<evidence type="ECO:0000313" key="8">
    <source>
        <dbReference type="EMBL" id="HFG20031.1"/>
    </source>
</evidence>
<dbReference type="Gene3D" id="3.30.1360.40">
    <property type="match status" value="1"/>
</dbReference>
<dbReference type="FunFam" id="3.30.1360.40:FF:000001">
    <property type="entry name" value="Ribosome-recycling factor"/>
    <property type="match status" value="1"/>
</dbReference>
<dbReference type="RefSeq" id="WP_409657954.1">
    <property type="nucleotide sequence ID" value="NZ_JBKBUW010000052.1"/>
</dbReference>
<comment type="similarity">
    <text evidence="2 5">Belongs to the RRF family.</text>
</comment>
<dbReference type="GO" id="GO:0006415">
    <property type="term" value="P:translational termination"/>
    <property type="evidence" value="ECO:0007669"/>
    <property type="project" value="UniProtKB-UniRule"/>
</dbReference>
<dbReference type="PANTHER" id="PTHR20982:SF3">
    <property type="entry name" value="MITOCHONDRIAL RIBOSOME RECYCLING FACTOR PSEUDO 1"/>
    <property type="match status" value="1"/>
</dbReference>
<proteinExistence type="inferred from homology"/>
<dbReference type="EMBL" id="DSWI01000011">
    <property type="protein sequence ID" value="HFG20031.1"/>
    <property type="molecule type" value="Genomic_DNA"/>
</dbReference>
<reference evidence="8" key="1">
    <citation type="journal article" date="2020" name="mSystems">
        <title>Genome- and Community-Level Interaction Insights into Carbon Utilization and Element Cycling Functions of Hydrothermarchaeota in Hydrothermal Sediment.</title>
        <authorList>
            <person name="Zhou Z."/>
            <person name="Liu Y."/>
            <person name="Xu W."/>
            <person name="Pan J."/>
            <person name="Luo Z.H."/>
            <person name="Li M."/>
        </authorList>
    </citation>
    <scope>NUCLEOTIDE SEQUENCE [LARGE SCALE GENOMIC DNA]</scope>
    <source>
        <strain evidence="8">SpSt-524</strain>
    </source>
</reference>
<keyword evidence="3 5" id="KW-0963">Cytoplasm</keyword>
<dbReference type="InterPro" id="IPR002661">
    <property type="entry name" value="Ribosome_recyc_fac"/>
</dbReference>
<dbReference type="InterPro" id="IPR023584">
    <property type="entry name" value="Ribosome_recyc_fac_dom"/>
</dbReference>
<dbReference type="AlphaFoldDB" id="A0A7C3DJG7"/>
<dbReference type="SUPFAM" id="SSF55194">
    <property type="entry name" value="Ribosome recycling factor, RRF"/>
    <property type="match status" value="1"/>
</dbReference>
<accession>A0A7C3DJG7</accession>
<comment type="function">
    <text evidence="5">Responsible for the release of ribosomes from messenger RNA at the termination of protein biosynthesis. May increase the efficiency of translation by recycling ribosomes from one round of translation to another.</text>
</comment>
<dbReference type="PANTHER" id="PTHR20982">
    <property type="entry name" value="RIBOSOME RECYCLING FACTOR"/>
    <property type="match status" value="1"/>
</dbReference>
<evidence type="ECO:0000256" key="6">
    <source>
        <dbReference type="SAM" id="Coils"/>
    </source>
</evidence>
<dbReference type="CDD" id="cd00520">
    <property type="entry name" value="RRF"/>
    <property type="match status" value="1"/>
</dbReference>
<name>A0A7C3DJG7_MEIRU</name>
<dbReference type="FunFam" id="1.10.132.20:FF:000001">
    <property type="entry name" value="Ribosome-recycling factor"/>
    <property type="match status" value="1"/>
</dbReference>
<dbReference type="Pfam" id="PF01765">
    <property type="entry name" value="RRF"/>
    <property type="match status" value="1"/>
</dbReference>
<dbReference type="GO" id="GO:0005737">
    <property type="term" value="C:cytoplasm"/>
    <property type="evidence" value="ECO:0007669"/>
    <property type="project" value="UniProtKB-SubCell"/>
</dbReference>
<dbReference type="HAMAP" id="MF_00040">
    <property type="entry name" value="RRF"/>
    <property type="match status" value="1"/>
</dbReference>
<organism evidence="8">
    <name type="scientific">Meiothermus ruber</name>
    <dbReference type="NCBI Taxonomy" id="277"/>
    <lineage>
        <taxon>Bacteria</taxon>
        <taxon>Thermotogati</taxon>
        <taxon>Deinococcota</taxon>
        <taxon>Deinococci</taxon>
        <taxon>Thermales</taxon>
        <taxon>Thermaceae</taxon>
        <taxon>Meiothermus</taxon>
    </lineage>
</organism>